<comment type="caution">
    <text evidence="1">The sequence shown here is derived from an EMBL/GenBank/DDBJ whole genome shotgun (WGS) entry which is preliminary data.</text>
</comment>
<protein>
    <submittedName>
        <fullName evidence="1">Uncharacterized protein</fullName>
    </submittedName>
</protein>
<reference evidence="1 2" key="1">
    <citation type="submission" date="2019-07" db="EMBL/GenBank/DDBJ databases">
        <title>Whole genome shotgun sequence of Microvirga aerophila NBRC 106136.</title>
        <authorList>
            <person name="Hosoyama A."/>
            <person name="Uohara A."/>
            <person name="Ohji S."/>
            <person name="Ichikawa N."/>
        </authorList>
    </citation>
    <scope>NUCLEOTIDE SEQUENCE [LARGE SCALE GENOMIC DNA]</scope>
    <source>
        <strain evidence="1 2">NBRC 106136</strain>
    </source>
</reference>
<name>A0A512C520_9HYPH</name>
<gene>
    <name evidence="1" type="ORF">MAE02_69870</name>
</gene>
<accession>A0A512C520</accession>
<sequence>MICPFCKQEVDSPCRNTVDMQQRANSHIERCNTALKSLQGIVFG</sequence>
<evidence type="ECO:0000313" key="2">
    <source>
        <dbReference type="Proteomes" id="UP000321085"/>
    </source>
</evidence>
<dbReference type="EMBL" id="BJYU01000402">
    <property type="protein sequence ID" value="GEO19291.1"/>
    <property type="molecule type" value="Genomic_DNA"/>
</dbReference>
<proteinExistence type="predicted"/>
<evidence type="ECO:0000313" key="1">
    <source>
        <dbReference type="EMBL" id="GEO19291.1"/>
    </source>
</evidence>
<dbReference type="Proteomes" id="UP000321085">
    <property type="component" value="Unassembled WGS sequence"/>
</dbReference>
<dbReference type="AlphaFoldDB" id="A0A512C520"/>
<organism evidence="1 2">
    <name type="scientific">Microvirga aerophila</name>
    <dbReference type="NCBI Taxonomy" id="670291"/>
    <lineage>
        <taxon>Bacteria</taxon>
        <taxon>Pseudomonadati</taxon>
        <taxon>Pseudomonadota</taxon>
        <taxon>Alphaproteobacteria</taxon>
        <taxon>Hyphomicrobiales</taxon>
        <taxon>Methylobacteriaceae</taxon>
        <taxon>Microvirga</taxon>
    </lineage>
</organism>
<keyword evidence="2" id="KW-1185">Reference proteome</keyword>